<evidence type="ECO:0000313" key="1">
    <source>
        <dbReference type="EMBL" id="KAJ1350034.1"/>
    </source>
</evidence>
<keyword evidence="2" id="KW-1185">Reference proteome</keyword>
<comment type="caution">
    <text evidence="1">The sequence shown here is derived from an EMBL/GenBank/DDBJ whole genome shotgun (WGS) entry which is preliminary data.</text>
</comment>
<proteinExistence type="predicted"/>
<organism evidence="1 2">
    <name type="scientific">Parelaphostrongylus tenuis</name>
    <name type="common">Meningeal worm</name>
    <dbReference type="NCBI Taxonomy" id="148309"/>
    <lineage>
        <taxon>Eukaryota</taxon>
        <taxon>Metazoa</taxon>
        <taxon>Ecdysozoa</taxon>
        <taxon>Nematoda</taxon>
        <taxon>Chromadorea</taxon>
        <taxon>Rhabditida</taxon>
        <taxon>Rhabditina</taxon>
        <taxon>Rhabditomorpha</taxon>
        <taxon>Strongyloidea</taxon>
        <taxon>Metastrongylidae</taxon>
        <taxon>Parelaphostrongylus</taxon>
    </lineage>
</organism>
<evidence type="ECO:0000313" key="2">
    <source>
        <dbReference type="Proteomes" id="UP001196413"/>
    </source>
</evidence>
<accession>A0AAD5QHR0</accession>
<dbReference type="EMBL" id="JAHQIW010000789">
    <property type="protein sequence ID" value="KAJ1350034.1"/>
    <property type="molecule type" value="Genomic_DNA"/>
</dbReference>
<dbReference type="Proteomes" id="UP001196413">
    <property type="component" value="Unassembled WGS sequence"/>
</dbReference>
<sequence length="109" mass="12592">MDSKLPHRGQTSGDNHMHCNIEGKMRAEQELIIFTLVSTNYNAQSQEDLWYLWSEILLSYRLVFENNLCRPRTSSWGIGPRQTWQSVVNRAVRMLSSGPLGSHFGLRQL</sequence>
<name>A0AAD5QHR0_PARTN</name>
<gene>
    <name evidence="1" type="ORF">KIN20_005737</name>
</gene>
<dbReference type="AlphaFoldDB" id="A0AAD5QHR0"/>
<reference evidence="1" key="1">
    <citation type="submission" date="2021-06" db="EMBL/GenBank/DDBJ databases">
        <title>Parelaphostrongylus tenuis whole genome reference sequence.</title>
        <authorList>
            <person name="Garwood T.J."/>
            <person name="Larsen P.A."/>
            <person name="Fountain-Jones N.M."/>
            <person name="Garbe J.R."/>
            <person name="Macchietto M.G."/>
            <person name="Kania S.A."/>
            <person name="Gerhold R.W."/>
            <person name="Richards J.E."/>
            <person name="Wolf T.M."/>
        </authorList>
    </citation>
    <scope>NUCLEOTIDE SEQUENCE</scope>
    <source>
        <strain evidence="1">MNPRO001-30</strain>
        <tissue evidence="1">Meninges</tissue>
    </source>
</reference>
<protein>
    <submittedName>
        <fullName evidence="1">Uncharacterized protein</fullName>
    </submittedName>
</protein>